<proteinExistence type="predicted"/>
<keyword evidence="1" id="KW-0812">Transmembrane</keyword>
<gene>
    <name evidence="2" type="ORF">HNR07_001026</name>
</gene>
<accession>A0A840VZJ7</accession>
<evidence type="ECO:0000313" key="2">
    <source>
        <dbReference type="EMBL" id="MBB5489889.1"/>
    </source>
</evidence>
<keyword evidence="1" id="KW-1133">Transmembrane helix</keyword>
<protein>
    <submittedName>
        <fullName evidence="2">Uncharacterized protein</fullName>
    </submittedName>
</protein>
<name>A0A840VZJ7_9ACTN</name>
<reference evidence="2 3" key="1">
    <citation type="submission" date="2020-08" db="EMBL/GenBank/DDBJ databases">
        <title>Sequencing the genomes of 1000 actinobacteria strains.</title>
        <authorList>
            <person name="Klenk H.-P."/>
        </authorList>
    </citation>
    <scope>NUCLEOTIDE SEQUENCE [LARGE SCALE GENOMIC DNA]</scope>
    <source>
        <strain evidence="2 3">DSM 44598</strain>
    </source>
</reference>
<sequence>MLQTRYRAPLAKFSEALSVIIGLYFFTRYFEAYE</sequence>
<keyword evidence="1" id="KW-0472">Membrane</keyword>
<comment type="caution">
    <text evidence="2">The sequence shown here is derived from an EMBL/GenBank/DDBJ whole genome shotgun (WGS) entry which is preliminary data.</text>
</comment>
<dbReference type="Proteomes" id="UP000579647">
    <property type="component" value="Unassembled WGS sequence"/>
</dbReference>
<feature type="transmembrane region" description="Helical" evidence="1">
    <location>
        <begin position="12"/>
        <end position="30"/>
    </location>
</feature>
<evidence type="ECO:0000256" key="1">
    <source>
        <dbReference type="SAM" id="Phobius"/>
    </source>
</evidence>
<dbReference type="EMBL" id="JACHDO010000001">
    <property type="protein sequence ID" value="MBB5489889.1"/>
    <property type="molecule type" value="Genomic_DNA"/>
</dbReference>
<dbReference type="AlphaFoldDB" id="A0A840VZJ7"/>
<evidence type="ECO:0000313" key="3">
    <source>
        <dbReference type="Proteomes" id="UP000579647"/>
    </source>
</evidence>
<keyword evidence="3" id="KW-1185">Reference proteome</keyword>
<organism evidence="2 3">
    <name type="scientific">Nocardiopsis metallicus</name>
    <dbReference type="NCBI Taxonomy" id="179819"/>
    <lineage>
        <taxon>Bacteria</taxon>
        <taxon>Bacillati</taxon>
        <taxon>Actinomycetota</taxon>
        <taxon>Actinomycetes</taxon>
        <taxon>Streptosporangiales</taxon>
        <taxon>Nocardiopsidaceae</taxon>
        <taxon>Nocardiopsis</taxon>
    </lineage>
</organism>